<dbReference type="RefSeq" id="WP_170830273.1">
    <property type="nucleotide sequence ID" value="NZ_FNGA01000001.1"/>
</dbReference>
<dbReference type="STRING" id="246191.SAMN05660337_0016"/>
<protein>
    <submittedName>
        <fullName evidence="1">C_GCAxxG_C_C family probable redox protein</fullName>
    </submittedName>
</protein>
<dbReference type="SUPFAM" id="SSF48695">
    <property type="entry name" value="Multiheme cytochromes"/>
    <property type="match status" value="1"/>
</dbReference>
<name>A0A1G9AST2_9BACT</name>
<dbReference type="EMBL" id="FNGA01000001">
    <property type="protein sequence ID" value="SDK30327.1"/>
    <property type="molecule type" value="Genomic_DNA"/>
</dbReference>
<accession>A0A1G9AST2</accession>
<dbReference type="NCBIfam" id="TIGR01909">
    <property type="entry name" value="C_GCAxxG_C_C"/>
    <property type="match status" value="1"/>
</dbReference>
<evidence type="ECO:0000313" key="1">
    <source>
        <dbReference type="EMBL" id="SDK30327.1"/>
    </source>
</evidence>
<sequence length="183" mass="19392">MSLNSKDNMQIAKVGKEARSLYGSHALCCSEAVLTVINNEFGGGLSQDLVIALSKGFCGGIGDAGCICGALTGAVMAQSLILGKGPQPADDKQVRKASKELHDRFITSYGSACCRVLCEGRDPNSESKGPCLDYVESAASICAHLLLEPVSPNLSFDSEDTAAVYAAKMKQMRRERKVSKIVE</sequence>
<dbReference type="AlphaFoldDB" id="A0A1G9AST2"/>
<reference evidence="2" key="1">
    <citation type="submission" date="2016-10" db="EMBL/GenBank/DDBJ databases">
        <authorList>
            <person name="Varghese N."/>
            <person name="Submissions S."/>
        </authorList>
    </citation>
    <scope>NUCLEOTIDE SEQUENCE [LARGE SCALE GENOMIC DNA]</scope>
    <source>
        <strain evidence="2">DSM 16995</strain>
    </source>
</reference>
<dbReference type="InterPro" id="IPR010181">
    <property type="entry name" value="CGCAxxGCC_motif"/>
</dbReference>
<organism evidence="1 2">
    <name type="scientific">Maridesulfovibrio ferrireducens</name>
    <dbReference type="NCBI Taxonomy" id="246191"/>
    <lineage>
        <taxon>Bacteria</taxon>
        <taxon>Pseudomonadati</taxon>
        <taxon>Thermodesulfobacteriota</taxon>
        <taxon>Desulfovibrionia</taxon>
        <taxon>Desulfovibrionales</taxon>
        <taxon>Desulfovibrionaceae</taxon>
        <taxon>Maridesulfovibrio</taxon>
    </lineage>
</organism>
<gene>
    <name evidence="1" type="ORF">SAMN05660337_0016</name>
</gene>
<keyword evidence="2" id="KW-1185">Reference proteome</keyword>
<evidence type="ECO:0000313" key="2">
    <source>
        <dbReference type="Proteomes" id="UP000199053"/>
    </source>
</evidence>
<dbReference type="Proteomes" id="UP000199053">
    <property type="component" value="Unassembled WGS sequence"/>
</dbReference>
<dbReference type="Pfam" id="PF09719">
    <property type="entry name" value="C_GCAxxG_C_C"/>
    <property type="match status" value="1"/>
</dbReference>
<proteinExistence type="predicted"/>
<dbReference type="InterPro" id="IPR036280">
    <property type="entry name" value="Multihaem_cyt_sf"/>
</dbReference>